<dbReference type="RefSeq" id="XP_030833214.1">
    <property type="nucleotide sequence ID" value="XM_030977354.1"/>
</dbReference>
<dbReference type="PROSITE" id="PS50072">
    <property type="entry name" value="CSA_PPIASE_2"/>
    <property type="match status" value="1"/>
</dbReference>
<proteinExistence type="predicted"/>
<reference evidence="4" key="1">
    <citation type="submission" date="2015-02" db="EMBL/GenBank/DDBJ databases">
        <title>Genome sequencing for Strongylocentrotus purpuratus.</title>
        <authorList>
            <person name="Murali S."/>
            <person name="Liu Y."/>
            <person name="Vee V."/>
            <person name="English A."/>
            <person name="Wang M."/>
            <person name="Skinner E."/>
            <person name="Han Y."/>
            <person name="Muzny D.M."/>
            <person name="Worley K.C."/>
            <person name="Gibbs R.A."/>
        </authorList>
    </citation>
    <scope>NUCLEOTIDE SEQUENCE</scope>
</reference>
<accession>A0A7M7N9G9</accession>
<dbReference type="Proteomes" id="UP000007110">
    <property type="component" value="Unassembled WGS sequence"/>
</dbReference>
<dbReference type="AlphaFoldDB" id="A0A7M7N9G9"/>
<dbReference type="EnsemblMetazoa" id="XM_030977354">
    <property type="protein sequence ID" value="XP_030833214"/>
    <property type="gene ID" value="LOC115920762"/>
</dbReference>
<dbReference type="SUPFAM" id="SSF50891">
    <property type="entry name" value="Cyclophilin-like"/>
    <property type="match status" value="1"/>
</dbReference>
<dbReference type="InterPro" id="IPR029000">
    <property type="entry name" value="Cyclophilin-like_dom_sf"/>
</dbReference>
<dbReference type="Pfam" id="PF00160">
    <property type="entry name" value="Pro_isomerase"/>
    <property type="match status" value="1"/>
</dbReference>
<dbReference type="InterPro" id="IPR044185">
    <property type="entry name" value="CYP26-2-like"/>
</dbReference>
<dbReference type="Gene3D" id="2.40.100.10">
    <property type="entry name" value="Cyclophilin-like"/>
    <property type="match status" value="1"/>
</dbReference>
<keyword evidence="4" id="KW-1185">Reference proteome</keyword>
<dbReference type="InParanoid" id="A0A7M7N9G9"/>
<dbReference type="GO" id="GO:0003755">
    <property type="term" value="F:peptidyl-prolyl cis-trans isomerase activity"/>
    <property type="evidence" value="ECO:0007669"/>
    <property type="project" value="InterPro"/>
</dbReference>
<feature type="chain" id="PRO_5029835859" description="PPIase cyclophilin-type domain-containing protein" evidence="1">
    <location>
        <begin position="32"/>
        <end position="98"/>
    </location>
</feature>
<feature type="domain" description="PPIase cyclophilin-type" evidence="2">
    <location>
        <begin position="46"/>
        <end position="91"/>
    </location>
</feature>
<sequence length="98" mass="10711">MISTRTMKVLGVFTVAVVSLIYLLMPADAEAKEATKKNALVTDKVFFDITIGDEKTGRIVIGLFGQTVPKTAKNFIGLATGEVSKESCLFYIRHQSLL</sequence>
<name>A0A7M7N9G9_STRPU</name>
<dbReference type="InterPro" id="IPR002130">
    <property type="entry name" value="Cyclophilin-type_PPIase_dom"/>
</dbReference>
<dbReference type="PANTHER" id="PTHR47724">
    <property type="entry name" value="PEPTIDYL-PROLYL CIS-TRANS ISOMERASE CYP26-2, CHLOROPLASTIC"/>
    <property type="match status" value="1"/>
</dbReference>
<dbReference type="OrthoDB" id="193499at2759"/>
<organism evidence="3 4">
    <name type="scientific">Strongylocentrotus purpuratus</name>
    <name type="common">Purple sea urchin</name>
    <dbReference type="NCBI Taxonomy" id="7668"/>
    <lineage>
        <taxon>Eukaryota</taxon>
        <taxon>Metazoa</taxon>
        <taxon>Echinodermata</taxon>
        <taxon>Eleutherozoa</taxon>
        <taxon>Echinozoa</taxon>
        <taxon>Echinoidea</taxon>
        <taxon>Euechinoidea</taxon>
        <taxon>Echinacea</taxon>
        <taxon>Camarodonta</taxon>
        <taxon>Echinidea</taxon>
        <taxon>Strongylocentrotidae</taxon>
        <taxon>Strongylocentrotus</taxon>
    </lineage>
</organism>
<feature type="signal peptide" evidence="1">
    <location>
        <begin position="1"/>
        <end position="31"/>
    </location>
</feature>
<evidence type="ECO:0000259" key="2">
    <source>
        <dbReference type="PROSITE" id="PS50072"/>
    </source>
</evidence>
<evidence type="ECO:0000256" key="1">
    <source>
        <dbReference type="SAM" id="SignalP"/>
    </source>
</evidence>
<dbReference type="GeneID" id="115920762"/>
<keyword evidence="1" id="KW-0732">Signal</keyword>
<reference evidence="3" key="2">
    <citation type="submission" date="2021-01" db="UniProtKB">
        <authorList>
            <consortium name="EnsemblMetazoa"/>
        </authorList>
    </citation>
    <scope>IDENTIFICATION</scope>
</reference>
<evidence type="ECO:0000313" key="3">
    <source>
        <dbReference type="EnsemblMetazoa" id="XP_030833214"/>
    </source>
</evidence>
<evidence type="ECO:0000313" key="4">
    <source>
        <dbReference type="Proteomes" id="UP000007110"/>
    </source>
</evidence>
<protein>
    <recommendedName>
        <fullName evidence="2">PPIase cyclophilin-type domain-containing protein</fullName>
    </recommendedName>
</protein>
<dbReference type="PANTHER" id="PTHR47724:SF1">
    <property type="entry name" value="PEPTIDYL-PROLYL CIS-TRANS ISOMERASE CYP26-2, CHLOROPLASTIC"/>
    <property type="match status" value="1"/>
</dbReference>
<dbReference type="KEGG" id="spu:115920762"/>